<comment type="caution">
    <text evidence="2">The sequence shown here is derived from an EMBL/GenBank/DDBJ whole genome shotgun (WGS) entry which is preliminary data.</text>
</comment>
<name>A0ABN9PYX4_9DINO</name>
<dbReference type="Proteomes" id="UP001189429">
    <property type="component" value="Unassembled WGS sequence"/>
</dbReference>
<accession>A0ABN9PYX4</accession>
<evidence type="ECO:0000313" key="3">
    <source>
        <dbReference type="EMBL" id="CAK0880424.1"/>
    </source>
</evidence>
<evidence type="ECO:0000256" key="1">
    <source>
        <dbReference type="SAM" id="MobiDB-lite"/>
    </source>
</evidence>
<reference evidence="2" key="1">
    <citation type="submission" date="2023-10" db="EMBL/GenBank/DDBJ databases">
        <authorList>
            <person name="Chen Y."/>
            <person name="Shah S."/>
            <person name="Dougan E. K."/>
            <person name="Thang M."/>
            <person name="Chan C."/>
        </authorList>
    </citation>
    <scope>NUCLEOTIDE SEQUENCE [LARGE SCALE GENOMIC DNA]</scope>
</reference>
<feature type="region of interest" description="Disordered" evidence="1">
    <location>
        <begin position="281"/>
        <end position="368"/>
    </location>
</feature>
<keyword evidence="4" id="KW-1185">Reference proteome</keyword>
<evidence type="ECO:0000313" key="2">
    <source>
        <dbReference type="EMBL" id="CAK0796960.1"/>
    </source>
</evidence>
<sequence>MMSEAVSSVYPGDYADEVIRDLLKSAITVNDTPFTGEGNHSSWQAVKMTPATPVHALRVHDKCCKETKPSLEAAGGTASSAAEGFTKAMNEFVKSQSEEIGLAFFPKDALPNVDQLIKWEAAGKVAAENGRPFLGSTDGGDLQVPHRPAWSRTPVIEAMPAEGSWEDRLKASFEVRKARAAEEKTTFHGFATFIGHLYSWDMKLCFAQVCTATELLAYIFLVAKVAEESGGVNAAYQYDLLARREMARAFENGEDATAKWYFTNLDRDMVREARDKAGDALARASKKGGGRGAGSAASAPTVAGQSRGGKTFPKGGAADNRQVISPSRHRSRTPAQTGRGGGKGKTGKGEHRSSWTSKSDWGGWKDRR</sequence>
<dbReference type="EMBL" id="CAUYUJ010001653">
    <property type="protein sequence ID" value="CAK0796960.1"/>
    <property type="molecule type" value="Genomic_DNA"/>
</dbReference>
<proteinExistence type="predicted"/>
<protein>
    <submittedName>
        <fullName evidence="2">Uncharacterized protein</fullName>
    </submittedName>
</protein>
<gene>
    <name evidence="2" type="ORF">PCOR1329_LOCUS6176</name>
    <name evidence="3" type="ORF">PCOR1329_LOCUS63566</name>
</gene>
<organism evidence="2 4">
    <name type="scientific">Prorocentrum cordatum</name>
    <dbReference type="NCBI Taxonomy" id="2364126"/>
    <lineage>
        <taxon>Eukaryota</taxon>
        <taxon>Sar</taxon>
        <taxon>Alveolata</taxon>
        <taxon>Dinophyceae</taxon>
        <taxon>Prorocentrales</taxon>
        <taxon>Prorocentraceae</taxon>
        <taxon>Prorocentrum</taxon>
    </lineage>
</organism>
<dbReference type="EMBL" id="CAUYUJ010018071">
    <property type="protein sequence ID" value="CAK0880424.1"/>
    <property type="molecule type" value="Genomic_DNA"/>
</dbReference>
<evidence type="ECO:0000313" key="4">
    <source>
        <dbReference type="Proteomes" id="UP001189429"/>
    </source>
</evidence>